<dbReference type="AlphaFoldDB" id="A0A4V6I734"/>
<evidence type="ECO:0000313" key="2">
    <source>
        <dbReference type="EMBL" id="TMS32553.1"/>
    </source>
</evidence>
<dbReference type="Proteomes" id="UP000298663">
    <property type="component" value="Chromosome X"/>
</dbReference>
<reference evidence="2 3" key="2">
    <citation type="journal article" date="2019" name="G3 (Bethesda)">
        <title>Hybrid Assembly of the Genome of the Entomopathogenic Nematode Steinernema carpocapsae Identifies the X-Chromosome.</title>
        <authorList>
            <person name="Serra L."/>
            <person name="Macchietto M."/>
            <person name="Macias-Munoz A."/>
            <person name="McGill C.J."/>
            <person name="Rodriguez I.M."/>
            <person name="Rodriguez B."/>
            <person name="Murad R."/>
            <person name="Mortazavi A."/>
        </authorList>
    </citation>
    <scope>NUCLEOTIDE SEQUENCE [LARGE SCALE GENOMIC DNA]</scope>
    <source>
        <strain evidence="2 3">ALL</strain>
    </source>
</reference>
<feature type="transmembrane region" description="Helical" evidence="1">
    <location>
        <begin position="45"/>
        <end position="65"/>
    </location>
</feature>
<evidence type="ECO:0000313" key="3">
    <source>
        <dbReference type="Proteomes" id="UP000298663"/>
    </source>
</evidence>
<keyword evidence="3" id="KW-1185">Reference proteome</keyword>
<keyword evidence="1" id="KW-0472">Membrane</keyword>
<sequence length="66" mass="7445">MPLNPNLTVFLKKIYPNHLVLMAVIIMICVAQLFGFCAPGSTKIALFMHAPLVIFHLLRCAYIIFI</sequence>
<proteinExistence type="predicted"/>
<gene>
    <name evidence="2" type="ORF">L596_000378</name>
</gene>
<name>A0A4V6I734_STECR</name>
<reference evidence="2 3" key="1">
    <citation type="journal article" date="2015" name="Genome Biol.">
        <title>Comparative genomics of Steinernema reveals deeply conserved gene regulatory networks.</title>
        <authorList>
            <person name="Dillman A.R."/>
            <person name="Macchietto M."/>
            <person name="Porter C.F."/>
            <person name="Rogers A."/>
            <person name="Williams B."/>
            <person name="Antoshechkin I."/>
            <person name="Lee M.M."/>
            <person name="Goodwin Z."/>
            <person name="Lu X."/>
            <person name="Lewis E.E."/>
            <person name="Goodrich-Blair H."/>
            <person name="Stock S.P."/>
            <person name="Adams B.J."/>
            <person name="Sternberg P.W."/>
            <person name="Mortazavi A."/>
        </authorList>
    </citation>
    <scope>NUCLEOTIDE SEQUENCE [LARGE SCALE GENOMIC DNA]</scope>
    <source>
        <strain evidence="2 3">ALL</strain>
    </source>
</reference>
<organism evidence="2 3">
    <name type="scientific">Steinernema carpocapsae</name>
    <name type="common">Entomopathogenic nematode</name>
    <dbReference type="NCBI Taxonomy" id="34508"/>
    <lineage>
        <taxon>Eukaryota</taxon>
        <taxon>Metazoa</taxon>
        <taxon>Ecdysozoa</taxon>
        <taxon>Nematoda</taxon>
        <taxon>Chromadorea</taxon>
        <taxon>Rhabditida</taxon>
        <taxon>Tylenchina</taxon>
        <taxon>Panagrolaimomorpha</taxon>
        <taxon>Strongyloidoidea</taxon>
        <taxon>Steinernematidae</taxon>
        <taxon>Steinernema</taxon>
    </lineage>
</organism>
<keyword evidence="1" id="KW-0812">Transmembrane</keyword>
<accession>A0A4V6I734</accession>
<evidence type="ECO:0000256" key="1">
    <source>
        <dbReference type="SAM" id="Phobius"/>
    </source>
</evidence>
<feature type="transmembrane region" description="Helical" evidence="1">
    <location>
        <begin position="20"/>
        <end position="38"/>
    </location>
</feature>
<comment type="caution">
    <text evidence="2">The sequence shown here is derived from an EMBL/GenBank/DDBJ whole genome shotgun (WGS) entry which is preliminary data.</text>
</comment>
<dbReference type="EMBL" id="AZBU02000001">
    <property type="protein sequence ID" value="TMS32553.1"/>
    <property type="molecule type" value="Genomic_DNA"/>
</dbReference>
<dbReference type="EMBL" id="CM016762">
    <property type="protein sequence ID" value="TMS32553.1"/>
    <property type="molecule type" value="Genomic_DNA"/>
</dbReference>
<protein>
    <submittedName>
        <fullName evidence="2">Uncharacterized protein</fullName>
    </submittedName>
</protein>
<keyword evidence="1" id="KW-1133">Transmembrane helix</keyword>